<name>A0A5K7Y7P8_9VIRU</name>
<proteinExistence type="predicted"/>
<sequence length="613" mass="72447">MDSLTLITVVTHVPTISEEIFRKLSIEDAVALLMATNFLECLVRSFLILYPLVKIGPKRFGASLPLYLQKIYLQDLEPELAMDLIVRSNDIRLAQEYGLQDKNIISDIYEYVYKITSLGMLEAIINLHILFGIPIDWTSLMPNLEHLIKISMSPPSLSYRIYNYSKFGNLVRYVNKKDNYFLSKLLIQAISYVHEKDQCWCYTLYLKICIETKTTPINTSWITRVDGHNLKYRKLVQKCFEPEIIWKECAAVRNFSLLLCDRPRSKDIKFPWVVNPLPSDTEDGKNVLAIWEDHEKGQKYDSLTGQVSLAGSNFYHFFDNHEKIFMWLLQLPRPNKAIGKILLQNKNDEIQTMPNKFWFYFIMYSKCDLLELQRFVQLYEPLKKIISRWKIFQRCLCLSIIPRIPAENYIYIIQYIPLTDPFVLLEVIDMMTNNNALFDCNESLEFYFMTVLEAIRKTFTQYRSSILNWAWNPRFIKIIHHEFNMICSMQFMGISSVEEIINYLKVHYKEGGPAQIEKILRINTCSILHMVYSERFEKMYAVFRFLDQIKIKYDHDMVISQILGTERQSLKVYPNLLCQVQDDLIKTADFQKNKLRTFLFDRLVSTYHCKQLN</sequence>
<evidence type="ECO:0000313" key="1">
    <source>
        <dbReference type="EMBL" id="BBO53957.1"/>
    </source>
</evidence>
<protein>
    <submittedName>
        <fullName evidence="1">Uncharacterized protein</fullName>
    </submittedName>
</protein>
<dbReference type="EMBL" id="LC506465">
    <property type="protein sequence ID" value="BBO53957.1"/>
    <property type="molecule type" value="Genomic_DNA"/>
</dbReference>
<accession>A0A5K7Y7P8</accession>
<organism evidence="1">
    <name type="scientific">Abalone asfa-like virus</name>
    <dbReference type="NCBI Taxonomy" id="2839893"/>
    <lineage>
        <taxon>Viruses</taxon>
        <taxon>Varidnaviria</taxon>
        <taxon>Bamfordvirae</taxon>
        <taxon>Nucleocytoviricota</taxon>
        <taxon>Pokkesviricetes</taxon>
        <taxon>Asfuvirales</taxon>
        <taxon>Asfarviridae</taxon>
    </lineage>
</organism>
<reference evidence="1" key="1">
    <citation type="journal article" date="2020" name="Sci. Rep.">
        <title>A novel Asfarvirus-like virus identified as a potential cause of mass mortality of abalone.</title>
        <authorList>
            <person name="Matsuyama T."/>
            <person name="Takano T."/>
            <person name="Nishiki I."/>
            <person name="Fujiwara A."/>
            <person name="Kiryu I."/>
            <person name="Inada M."/>
            <person name="Sakai T."/>
            <person name="Terashima S."/>
            <person name="Matsuura Y."/>
            <person name="Isowa K."/>
            <person name="Nakayasu C."/>
        </authorList>
    </citation>
    <scope>NUCLEOTIDE SEQUENCE</scope>
</reference>